<feature type="chain" id="PRO_5002835585" evidence="1">
    <location>
        <begin position="23"/>
        <end position="260"/>
    </location>
</feature>
<keyword evidence="1" id="KW-0732">Signal</keyword>
<reference evidence="2 3" key="1">
    <citation type="journal article" date="2008" name="PLoS Genet.">
        <title>The genome of Borrelia recurrentis, the agent of deadly louse-borne relapsing fever, is a degraded subset of tick-borne Borrelia duttonii.</title>
        <authorList>
            <person name="Lescot M."/>
            <person name="Audic S."/>
            <person name="Robert C."/>
            <person name="Nguyen T.T."/>
            <person name="Blanc G."/>
            <person name="Cutler S.J."/>
            <person name="Wincker P."/>
            <person name="Couloux A."/>
            <person name="Claverie J.-M."/>
            <person name="Raoult D."/>
            <person name="Drancourt M."/>
        </authorList>
    </citation>
    <scope>NUCLEOTIDE SEQUENCE [LARGE SCALE GENOMIC DNA]</scope>
    <source>
        <strain evidence="2 3">Ly</strain>
    </source>
</reference>
<dbReference type="Proteomes" id="UP000000611">
    <property type="component" value="Plasmid pl11"/>
</dbReference>
<keyword evidence="3" id="KW-1185">Reference proteome</keyword>
<accession>B5RN49</accession>
<evidence type="ECO:0000313" key="2">
    <source>
        <dbReference type="EMBL" id="ACH93785.1"/>
    </source>
</evidence>
<organism evidence="2 3">
    <name type="scientific">Borrelia duttonii (strain Ly)</name>
    <dbReference type="NCBI Taxonomy" id="412419"/>
    <lineage>
        <taxon>Bacteria</taxon>
        <taxon>Pseudomonadati</taxon>
        <taxon>Spirochaetota</taxon>
        <taxon>Spirochaetia</taxon>
        <taxon>Spirochaetales</taxon>
        <taxon>Borreliaceae</taxon>
        <taxon>Borrelia</taxon>
    </lineage>
</organism>
<dbReference type="PROSITE" id="PS51257">
    <property type="entry name" value="PROKAR_LIPOPROTEIN"/>
    <property type="match status" value="1"/>
</dbReference>
<evidence type="ECO:0000256" key="1">
    <source>
        <dbReference type="SAM" id="SignalP"/>
    </source>
</evidence>
<gene>
    <name evidence="2" type="ordered locus">BDU_16005</name>
</gene>
<keyword evidence="2" id="KW-0449">Lipoprotein</keyword>
<evidence type="ECO:0000313" key="3">
    <source>
        <dbReference type="Proteomes" id="UP000000611"/>
    </source>
</evidence>
<dbReference type="RefSeq" id="WP_012537732.1">
    <property type="nucleotide sequence ID" value="NC_011224.1"/>
</dbReference>
<dbReference type="OrthoDB" id="10018297at2"/>
<dbReference type="HOGENOM" id="CLU_076832_1_0_12"/>
<geneLocation type="plasmid" evidence="2 3">
    <name>pl11</name>
</geneLocation>
<dbReference type="KEGG" id="bdu:BDU_16005"/>
<dbReference type="EMBL" id="CP000977">
    <property type="protein sequence ID" value="ACH93785.1"/>
    <property type="molecule type" value="Genomic_DNA"/>
</dbReference>
<sequence>MKRRYYLLICTLSVLMMLSCKNGRNNSEATDSILARDQSNEAETKPTTPEEAYFELEIGVELLKDSLNFKPEVFDEYSFKDIFEIALGERNTEEFRHSVYYNLKYDTQTLNNLKTIADILMSKSNSDVKNFVLLIESLSHLPSYEFEVIDEQGKILNNNTLTALASSKDLEGLNELADMLYNMILQREQRFLIIQEIIKDASKSDTKEILLKKIEPLIKLDVMLNDKNCNNVKLCLDSKTLSDFPNKISDKVNNLMQQMK</sequence>
<proteinExistence type="predicted"/>
<keyword evidence="2" id="KW-0614">Plasmid</keyword>
<feature type="signal peptide" evidence="1">
    <location>
        <begin position="1"/>
        <end position="22"/>
    </location>
</feature>
<dbReference type="AlphaFoldDB" id="B5RN49"/>
<name>B5RN49_BORDL</name>
<protein>
    <submittedName>
        <fullName evidence="2">Lipoprotein</fullName>
    </submittedName>
</protein>